<protein>
    <submittedName>
        <fullName evidence="2">Uncharacterized protein</fullName>
    </submittedName>
</protein>
<proteinExistence type="predicted"/>
<reference evidence="2 3" key="1">
    <citation type="submission" date="2024-04" db="EMBL/GenBank/DDBJ databases">
        <title>Draft genome sequence of Pseudoxanthomonas putridarboris WD12.</title>
        <authorList>
            <person name="Oh J."/>
        </authorList>
    </citation>
    <scope>NUCLEOTIDE SEQUENCE [LARGE SCALE GENOMIC DNA]</scope>
    <source>
        <strain evidence="2 3">WD12</strain>
    </source>
</reference>
<evidence type="ECO:0000313" key="2">
    <source>
        <dbReference type="EMBL" id="MEL1263852.1"/>
    </source>
</evidence>
<dbReference type="EMBL" id="JBBWWT010000002">
    <property type="protein sequence ID" value="MEL1263852.1"/>
    <property type="molecule type" value="Genomic_DNA"/>
</dbReference>
<name>A0ABU9IZP8_9GAMM</name>
<dbReference type="RefSeq" id="WP_341725032.1">
    <property type="nucleotide sequence ID" value="NZ_JBBWWT010000002.1"/>
</dbReference>
<feature type="transmembrane region" description="Helical" evidence="1">
    <location>
        <begin position="7"/>
        <end position="25"/>
    </location>
</feature>
<dbReference type="Proteomes" id="UP001459204">
    <property type="component" value="Unassembled WGS sequence"/>
</dbReference>
<comment type="caution">
    <text evidence="2">The sequence shown here is derived from an EMBL/GenBank/DDBJ whole genome shotgun (WGS) entry which is preliminary data.</text>
</comment>
<evidence type="ECO:0000313" key="3">
    <source>
        <dbReference type="Proteomes" id="UP001459204"/>
    </source>
</evidence>
<keyword evidence="1" id="KW-0472">Membrane</keyword>
<keyword evidence="1" id="KW-1133">Transmembrane helix</keyword>
<keyword evidence="3" id="KW-1185">Reference proteome</keyword>
<accession>A0ABU9IZP8</accession>
<organism evidence="2 3">
    <name type="scientific">Pseudoxanthomonas putridarboris</name>
    <dbReference type="NCBI Taxonomy" id="752605"/>
    <lineage>
        <taxon>Bacteria</taxon>
        <taxon>Pseudomonadati</taxon>
        <taxon>Pseudomonadota</taxon>
        <taxon>Gammaproteobacteria</taxon>
        <taxon>Lysobacterales</taxon>
        <taxon>Lysobacteraceae</taxon>
        <taxon>Pseudoxanthomonas</taxon>
    </lineage>
</organism>
<keyword evidence="1" id="KW-0812">Transmembrane</keyword>
<evidence type="ECO:0000256" key="1">
    <source>
        <dbReference type="SAM" id="Phobius"/>
    </source>
</evidence>
<sequence>MGRVFKWGGIVVFGLVVSVALLYAVSRSMPVPEREAAALAMLDAPDPLPGRNGFAAVWLLAYDVPMEQAEDLLEREAARFAATPVPDGGDDSAVFTPVLDSLPRLDEGLADSTLECRSNETGCLDKVRASLPEYEARIEQRGKIASRVAALDAYDYFRSPFTPRFDMPIPAYQWLTHNLSVHAHAFVRGDAALALEGVCRDASIARKLIASGDTLIGSMIGAAMMKGASRLFVEMLAELPADHPVPAGCGRVFRPDGAMAAGICPTMIGEGRFATGSFRSLGQGQIEPRWSAGLLFDVERTAARVAPDFTWFCGEEARGLIGTDRPLHRPGPPPSRWSLRCASNAIGCILTDIQAPAYTDYGLRLQDAEARQQLVASWLWLRDHAADKGSLAERLASRPEALKRASRDIRVGKDGRTLAIAMYERSNGDAWQLPVPGWMAGEPLP</sequence>
<gene>
    <name evidence="2" type="ORF">AAD027_05615</name>
</gene>